<feature type="domain" description="Alpha-amylase C-terminal" evidence="14">
    <location>
        <begin position="367"/>
        <end position="444"/>
    </location>
</feature>
<dbReference type="OrthoDB" id="9805159at2"/>
<comment type="similarity">
    <text evidence="3 11">Belongs to the glycosyl hydrolase 13 family.</text>
</comment>
<organism evidence="16 17">
    <name type="scientific">Tumebacillus permanentifrigoris</name>
    <dbReference type="NCBI Taxonomy" id="378543"/>
    <lineage>
        <taxon>Bacteria</taxon>
        <taxon>Bacillati</taxon>
        <taxon>Bacillota</taxon>
        <taxon>Bacilli</taxon>
        <taxon>Bacillales</taxon>
        <taxon>Alicyclobacillaceae</taxon>
        <taxon>Tumebacillus</taxon>
    </lineage>
</organism>
<keyword evidence="17" id="KW-1185">Reference proteome</keyword>
<comment type="cofactor">
    <cofactor evidence="2">
        <name>Ca(2+)</name>
        <dbReference type="ChEBI" id="CHEBI:29108"/>
    </cofactor>
</comment>
<comment type="catalytic activity">
    <reaction evidence="1 12">
        <text>Endohydrolysis of (1-&gt;4)-alpha-D-glucosidic linkages in polysaccharides containing three or more (1-&gt;4)-alpha-linked D-glucose units.</text>
        <dbReference type="EC" id="3.2.1.1"/>
    </reaction>
</comment>
<keyword evidence="13" id="KW-0732">Signal</keyword>
<feature type="domain" description="Glycosyl hydrolase family 13 catalytic" evidence="15">
    <location>
        <begin position="30"/>
        <end position="385"/>
    </location>
</feature>
<evidence type="ECO:0000256" key="5">
    <source>
        <dbReference type="ARBA" id="ARBA00017303"/>
    </source>
</evidence>
<dbReference type="GO" id="GO:0005975">
    <property type="term" value="P:carbohydrate metabolic process"/>
    <property type="evidence" value="ECO:0007669"/>
    <property type="project" value="InterPro"/>
</dbReference>
<dbReference type="AlphaFoldDB" id="A0A316DBQ8"/>
<dbReference type="Gene3D" id="3.20.20.80">
    <property type="entry name" value="Glycosidases"/>
    <property type="match status" value="1"/>
</dbReference>
<evidence type="ECO:0000256" key="7">
    <source>
        <dbReference type="ARBA" id="ARBA00022801"/>
    </source>
</evidence>
<dbReference type="Pfam" id="PF00128">
    <property type="entry name" value="Alpha-amylase"/>
    <property type="match status" value="1"/>
</dbReference>
<evidence type="ECO:0000313" key="17">
    <source>
        <dbReference type="Proteomes" id="UP000245634"/>
    </source>
</evidence>
<dbReference type="PRINTS" id="PR00110">
    <property type="entry name" value="ALPHAAMYLASE"/>
</dbReference>
<dbReference type="InterPro" id="IPR017853">
    <property type="entry name" value="GH"/>
</dbReference>
<keyword evidence="6" id="KW-0479">Metal-binding</keyword>
<keyword evidence="9 12" id="KW-0119">Carbohydrate metabolism</keyword>
<feature type="signal peptide" evidence="13">
    <location>
        <begin position="1"/>
        <end position="29"/>
    </location>
</feature>
<dbReference type="SUPFAM" id="SSF51445">
    <property type="entry name" value="(Trans)glycosidases"/>
    <property type="match status" value="1"/>
</dbReference>
<dbReference type="PANTHER" id="PTHR43447">
    <property type="entry name" value="ALPHA-AMYLASE"/>
    <property type="match status" value="1"/>
</dbReference>
<dbReference type="RefSeq" id="WP_109686756.1">
    <property type="nucleotide sequence ID" value="NZ_QGGL01000003.1"/>
</dbReference>
<evidence type="ECO:0000256" key="12">
    <source>
        <dbReference type="RuleBase" id="RU361134"/>
    </source>
</evidence>
<name>A0A316DBQ8_9BACL</name>
<comment type="caution">
    <text evidence="16">The sequence shown here is derived from an EMBL/GenBank/DDBJ whole genome shotgun (WGS) entry which is preliminary data.</text>
</comment>
<evidence type="ECO:0000256" key="8">
    <source>
        <dbReference type="ARBA" id="ARBA00022837"/>
    </source>
</evidence>
<dbReference type="InterPro" id="IPR031319">
    <property type="entry name" value="A-amylase_C"/>
</dbReference>
<feature type="chain" id="PRO_5016414643" description="Alpha-amylase" evidence="13">
    <location>
        <begin position="30"/>
        <end position="575"/>
    </location>
</feature>
<dbReference type="InterPro" id="IPR006047">
    <property type="entry name" value="GH13_cat_dom"/>
</dbReference>
<dbReference type="GO" id="GO:0004556">
    <property type="term" value="F:alpha-amylase activity"/>
    <property type="evidence" value="ECO:0007669"/>
    <property type="project" value="UniProtKB-UniRule"/>
</dbReference>
<evidence type="ECO:0000256" key="3">
    <source>
        <dbReference type="ARBA" id="ARBA00008061"/>
    </source>
</evidence>
<proteinExistence type="inferred from homology"/>
<dbReference type="SUPFAM" id="SSF51011">
    <property type="entry name" value="Glycosyl hydrolase domain"/>
    <property type="match status" value="1"/>
</dbReference>
<dbReference type="InterPro" id="IPR006046">
    <property type="entry name" value="Alpha_amylase"/>
</dbReference>
<keyword evidence="7 12" id="KW-0378">Hydrolase</keyword>
<protein>
    <recommendedName>
        <fullName evidence="5 12">Alpha-amylase</fullName>
        <ecNumber evidence="4 12">3.2.1.1</ecNumber>
    </recommendedName>
</protein>
<keyword evidence="10 12" id="KW-0326">Glycosidase</keyword>
<gene>
    <name evidence="16" type="ORF">C7459_103114</name>
</gene>
<evidence type="ECO:0000259" key="15">
    <source>
        <dbReference type="SMART" id="SM00642"/>
    </source>
</evidence>
<evidence type="ECO:0000256" key="4">
    <source>
        <dbReference type="ARBA" id="ARBA00012595"/>
    </source>
</evidence>
<dbReference type="InterPro" id="IPR013780">
    <property type="entry name" value="Glyco_hydro_b"/>
</dbReference>
<dbReference type="SMART" id="SM00632">
    <property type="entry name" value="Aamy_C"/>
    <property type="match status" value="1"/>
</dbReference>
<dbReference type="SMART" id="SM00642">
    <property type="entry name" value="Aamy"/>
    <property type="match status" value="1"/>
</dbReference>
<evidence type="ECO:0000256" key="9">
    <source>
        <dbReference type="ARBA" id="ARBA00023277"/>
    </source>
</evidence>
<evidence type="ECO:0000313" key="16">
    <source>
        <dbReference type="EMBL" id="PWK15577.1"/>
    </source>
</evidence>
<evidence type="ECO:0000256" key="11">
    <source>
        <dbReference type="RuleBase" id="RU003615"/>
    </source>
</evidence>
<evidence type="ECO:0000259" key="14">
    <source>
        <dbReference type="SMART" id="SM00632"/>
    </source>
</evidence>
<dbReference type="Proteomes" id="UP000245634">
    <property type="component" value="Unassembled WGS sequence"/>
</dbReference>
<dbReference type="Gene3D" id="2.60.40.1180">
    <property type="entry name" value="Golgi alpha-mannosidase II"/>
    <property type="match status" value="1"/>
</dbReference>
<dbReference type="EMBL" id="QGGL01000003">
    <property type="protein sequence ID" value="PWK15577.1"/>
    <property type="molecule type" value="Genomic_DNA"/>
</dbReference>
<evidence type="ECO:0000256" key="6">
    <source>
        <dbReference type="ARBA" id="ARBA00022723"/>
    </source>
</evidence>
<accession>A0A316DBQ8</accession>
<evidence type="ECO:0000256" key="2">
    <source>
        <dbReference type="ARBA" id="ARBA00001913"/>
    </source>
</evidence>
<dbReference type="EC" id="3.2.1.1" evidence="4 12"/>
<sequence length="575" mass="62724">MKNKRIAKVFAVLAPAVLISSMLAQPASAGVLMQGFYWDATASGTSWWNNLGGKANELKKAGFTAVWIPPVIKGASGGYSNGYDPFDDYDLGSKDQMGSIPTHWGTREELQKSVAMMRSNGLDVYVDIVNNHRNGDSGNWVYSYKDAYGNAGGGRFGKGQFDFHPGWSAQDANVPNDDSSFGRDLAHDSAYVSSNLKQAGDWMTKALDIQGYRLDYVKGYSYTFIKDYLNYGAMAGKFAVGEYYDSNRDTLNWWSGTATAGRASAFDFSLREELKSMSNGGGFYDMSRLDHAGLVGINPGAAVTWVENHDTDRDSAITKNKHLSYAYILTSEGYPSVFYKDYYNYGMKTTIDNLIWIHEKIASGGTTQRWKDTDVFAFERTGGSHLLSALNDNGTSSRTITVDTGFGANVQLHDYTGHSADVWTDGAGKATFTIPANNYVAYSRTGITGTFAPTQYAVTQEFAGAQDLDIKPADNTQLVQVGRVYALAGKPISAALHFDNASWTTSTNIYLEIDNTSGAVAASKTYLSTTAQGTALAYTPTVTGWYTLKIRSNSTPAANAKPKYWLKTTYTAPQQ</sequence>
<evidence type="ECO:0000256" key="10">
    <source>
        <dbReference type="ARBA" id="ARBA00023295"/>
    </source>
</evidence>
<evidence type="ECO:0000256" key="1">
    <source>
        <dbReference type="ARBA" id="ARBA00000548"/>
    </source>
</evidence>
<reference evidence="16 17" key="1">
    <citation type="submission" date="2018-05" db="EMBL/GenBank/DDBJ databases">
        <title>Genomic Encyclopedia of Type Strains, Phase IV (KMG-IV): sequencing the most valuable type-strain genomes for metagenomic binning, comparative biology and taxonomic classification.</title>
        <authorList>
            <person name="Goeker M."/>
        </authorList>
    </citation>
    <scope>NUCLEOTIDE SEQUENCE [LARGE SCALE GENOMIC DNA]</scope>
    <source>
        <strain evidence="16 17">DSM 18773</strain>
    </source>
</reference>
<keyword evidence="8" id="KW-0106">Calcium</keyword>
<evidence type="ECO:0000256" key="13">
    <source>
        <dbReference type="SAM" id="SignalP"/>
    </source>
</evidence>
<dbReference type="GO" id="GO:0046872">
    <property type="term" value="F:metal ion binding"/>
    <property type="evidence" value="ECO:0007669"/>
    <property type="project" value="UniProtKB-KW"/>
</dbReference>